<evidence type="ECO:0000259" key="7">
    <source>
        <dbReference type="Pfam" id="PF10150"/>
    </source>
</evidence>
<proteinExistence type="predicted"/>
<dbReference type="Pfam" id="PF10150">
    <property type="entry name" value="RNase_E_G"/>
    <property type="match status" value="1"/>
</dbReference>
<evidence type="ECO:0000256" key="2">
    <source>
        <dbReference type="ARBA" id="ARBA00022723"/>
    </source>
</evidence>
<feature type="compositionally biased region" description="Low complexity" evidence="6">
    <location>
        <begin position="210"/>
        <end position="227"/>
    </location>
</feature>
<dbReference type="PANTHER" id="PTHR30001">
    <property type="entry name" value="RIBONUCLEASE"/>
    <property type="match status" value="1"/>
</dbReference>
<reference evidence="8 9" key="1">
    <citation type="submission" date="2020-04" db="EMBL/GenBank/DDBJ databases">
        <authorList>
            <person name="Liu S."/>
        </authorList>
    </citation>
    <scope>NUCLEOTIDE SEQUENCE [LARGE SCALE GENOMIC DNA]</scope>
    <source>
        <strain evidence="8 9">CGMCC 1.15091</strain>
    </source>
</reference>
<gene>
    <name evidence="8" type="ORF">HER39_10710</name>
</gene>
<feature type="compositionally biased region" description="Low complexity" evidence="6">
    <location>
        <begin position="180"/>
        <end position="192"/>
    </location>
</feature>
<evidence type="ECO:0000256" key="6">
    <source>
        <dbReference type="SAM" id="MobiDB-lite"/>
    </source>
</evidence>
<dbReference type="Proteomes" id="UP000523795">
    <property type="component" value="Unassembled WGS sequence"/>
</dbReference>
<keyword evidence="2" id="KW-0479">Metal-binding</keyword>
<comment type="cofactor">
    <cofactor evidence="1">
        <name>Mg(2+)</name>
        <dbReference type="ChEBI" id="CHEBI:18420"/>
    </cofactor>
</comment>
<sequence length="365" mass="38354">NTGKFTGSGGNLEETVTKNNLEAAEEVVRQLRLRDIGGILVIDFIGMVLGSNRDLVLRRLVECLGRDRTKHQVAEVTSLGLVQMTRKRMGTGLLEVFGVQCEHCGGRGVVTHEEPVEHRRAAVAAEHQHHVQARVDKQQARPEKPSRSEKRRSRGQNQQQGQEQPAAAVQQEDAERQAKARAALASIAAAAHAAHEAEEHAGQTHEHAGQAQEHAGSAAPAAQPGSPVLTINGEKVALPRAENAMPAAIEEPALTLESLTEAFNRVAPAPAAEQRPAEGEEAAAPRAGRRKGRRHRSASRAQGAANESAVEQTSGSDDAGRAGTGHSFTAQAPAAPQAPAAGGKEPGTAKAEPIILGVGVPASEL</sequence>
<feature type="region of interest" description="Disordered" evidence="6">
    <location>
        <begin position="123"/>
        <end position="229"/>
    </location>
</feature>
<keyword evidence="4" id="KW-0460">Magnesium</keyword>
<keyword evidence="5" id="KW-0694">RNA-binding</keyword>
<keyword evidence="3" id="KW-0378">Hydrolase</keyword>
<evidence type="ECO:0000256" key="3">
    <source>
        <dbReference type="ARBA" id="ARBA00022801"/>
    </source>
</evidence>
<evidence type="ECO:0000256" key="4">
    <source>
        <dbReference type="ARBA" id="ARBA00022842"/>
    </source>
</evidence>
<evidence type="ECO:0000313" key="9">
    <source>
        <dbReference type="Proteomes" id="UP000523795"/>
    </source>
</evidence>
<protein>
    <submittedName>
        <fullName evidence="8">Ribonuclease E/G</fullName>
    </submittedName>
</protein>
<dbReference type="InterPro" id="IPR019307">
    <property type="entry name" value="RNA-bd_AU-1/RNase_E/G"/>
</dbReference>
<feature type="compositionally biased region" description="Basic residues" evidence="6">
    <location>
        <begin position="287"/>
        <end position="298"/>
    </location>
</feature>
<feature type="non-terminal residue" evidence="8">
    <location>
        <position position="1"/>
    </location>
</feature>
<name>A0ABX1JNZ0_9MICC</name>
<evidence type="ECO:0000313" key="8">
    <source>
        <dbReference type="EMBL" id="NKX51024.1"/>
    </source>
</evidence>
<feature type="compositionally biased region" description="Basic and acidic residues" evidence="6">
    <location>
        <begin position="193"/>
        <end position="208"/>
    </location>
</feature>
<keyword evidence="9" id="KW-1185">Reference proteome</keyword>
<feature type="region of interest" description="Disordered" evidence="6">
    <location>
        <begin position="269"/>
        <end position="365"/>
    </location>
</feature>
<dbReference type="InterPro" id="IPR004659">
    <property type="entry name" value="RNase_E/G"/>
</dbReference>
<dbReference type="PANTHER" id="PTHR30001:SF0">
    <property type="entry name" value="RIBONUCLEASE G"/>
    <property type="match status" value="1"/>
</dbReference>
<feature type="domain" description="RNA-binding protein AU-1/Ribonuclease E/G" evidence="7">
    <location>
        <begin position="1"/>
        <end position="89"/>
    </location>
</feature>
<comment type="caution">
    <text evidence="8">The sequence shown here is derived from an EMBL/GenBank/DDBJ whole genome shotgun (WGS) entry which is preliminary data.</text>
</comment>
<feature type="compositionally biased region" description="Basic and acidic residues" evidence="6">
    <location>
        <begin position="123"/>
        <end position="148"/>
    </location>
</feature>
<organism evidence="8 9">
    <name type="scientific">Arthrobacter deserti</name>
    <dbReference type="NCBI Taxonomy" id="1742687"/>
    <lineage>
        <taxon>Bacteria</taxon>
        <taxon>Bacillati</taxon>
        <taxon>Actinomycetota</taxon>
        <taxon>Actinomycetes</taxon>
        <taxon>Micrococcales</taxon>
        <taxon>Micrococcaceae</taxon>
        <taxon>Arthrobacter</taxon>
    </lineage>
</organism>
<dbReference type="EMBL" id="JAAZSR010000161">
    <property type="protein sequence ID" value="NKX51024.1"/>
    <property type="molecule type" value="Genomic_DNA"/>
</dbReference>
<accession>A0ABX1JNZ0</accession>
<evidence type="ECO:0000256" key="1">
    <source>
        <dbReference type="ARBA" id="ARBA00001946"/>
    </source>
</evidence>
<evidence type="ECO:0000256" key="5">
    <source>
        <dbReference type="ARBA" id="ARBA00022884"/>
    </source>
</evidence>
<feature type="compositionally biased region" description="Low complexity" evidence="6">
    <location>
        <begin position="156"/>
        <end position="171"/>
    </location>
</feature>
<feature type="compositionally biased region" description="Low complexity" evidence="6">
    <location>
        <begin position="330"/>
        <end position="341"/>
    </location>
</feature>